<dbReference type="EMBL" id="JADKPN010000008">
    <property type="protein sequence ID" value="MBF4764247.1"/>
    <property type="molecule type" value="Genomic_DNA"/>
</dbReference>
<dbReference type="InterPro" id="IPR042171">
    <property type="entry name" value="Acyl-CoA_hotdog"/>
</dbReference>
<dbReference type="AlphaFoldDB" id="A0A930YEW3"/>
<accession>A0A930YEW3</accession>
<keyword evidence="4" id="KW-1185">Reference proteome</keyword>
<evidence type="ECO:0000259" key="2">
    <source>
        <dbReference type="Pfam" id="PF20789"/>
    </source>
</evidence>
<dbReference type="PANTHER" id="PTHR38110:SF1">
    <property type="entry name" value="THIOESTERASE DOMAIN-CONTAINING PROTEIN"/>
    <property type="match status" value="1"/>
</dbReference>
<feature type="domain" description="Acyl-CoA thioesterase-like N-terminal HotDog" evidence="1">
    <location>
        <begin position="29"/>
        <end position="108"/>
    </location>
</feature>
<dbReference type="PANTHER" id="PTHR38110">
    <property type="entry name" value="CHROMOSOME 23, WHOLE GENOME SHOTGUN SEQUENCE"/>
    <property type="match status" value="1"/>
</dbReference>
<evidence type="ECO:0000313" key="3">
    <source>
        <dbReference type="EMBL" id="MBF4764247.1"/>
    </source>
</evidence>
<proteinExistence type="predicted"/>
<dbReference type="InterPro" id="IPR049450">
    <property type="entry name" value="ACOT8-like_C"/>
</dbReference>
<dbReference type="InterPro" id="IPR052389">
    <property type="entry name" value="Sec_Metab_Biosynth-Assoc"/>
</dbReference>
<dbReference type="RefSeq" id="WP_194707426.1">
    <property type="nucleotide sequence ID" value="NZ_JADKPN010000008.1"/>
</dbReference>
<evidence type="ECO:0000259" key="1">
    <source>
        <dbReference type="Pfam" id="PF13622"/>
    </source>
</evidence>
<gene>
    <name evidence="3" type="ORF">ISU07_14020</name>
</gene>
<sequence>MTDVPAEFDRATGVTASADGTYAADLGAGWVVGGGVNGGYLLATLGRALGQTVPGKPDPVAISAYYLAASTPGPATVTTRVLRDGGSVATLAADVSQGDSHRITALAAYGDLSGLTDDVATTASPPDLPPLEQCVGFGDAPPEFRDQAPPLMSRFDMRFDVASAGWAVGTPSGRGLIQCWFRLPDREPDPLSLLLAVDAMPPATFDLGMYGWAPTLELTAHLRARPAPGWLRLRHATRNVAGGMFEEDCEVWDSADRLVAQSRQLARTPRP</sequence>
<reference evidence="3" key="1">
    <citation type="submission" date="2020-11" db="EMBL/GenBank/DDBJ databases">
        <title>Nocardioides sp. nov., isolated from Soil of Cynanchum wilfordii Hemsley rhizosphere.</title>
        <authorList>
            <person name="Lee J.-S."/>
            <person name="Suh M.K."/>
            <person name="Kim J.-S."/>
        </authorList>
    </citation>
    <scope>NUCLEOTIDE SEQUENCE</scope>
    <source>
        <strain evidence="3">KCTC 19275</strain>
    </source>
</reference>
<name>A0A930YEW3_9ACTN</name>
<comment type="caution">
    <text evidence="3">The sequence shown here is derived from an EMBL/GenBank/DDBJ whole genome shotgun (WGS) entry which is preliminary data.</text>
</comment>
<evidence type="ECO:0000313" key="4">
    <source>
        <dbReference type="Proteomes" id="UP000640489"/>
    </source>
</evidence>
<dbReference type="Pfam" id="PF20789">
    <property type="entry name" value="4HBT_3C"/>
    <property type="match status" value="1"/>
</dbReference>
<dbReference type="Proteomes" id="UP000640489">
    <property type="component" value="Unassembled WGS sequence"/>
</dbReference>
<dbReference type="InterPro" id="IPR029069">
    <property type="entry name" value="HotDog_dom_sf"/>
</dbReference>
<organism evidence="3 4">
    <name type="scientific">Nocardioides islandensis</name>
    <dbReference type="NCBI Taxonomy" id="433663"/>
    <lineage>
        <taxon>Bacteria</taxon>
        <taxon>Bacillati</taxon>
        <taxon>Actinomycetota</taxon>
        <taxon>Actinomycetes</taxon>
        <taxon>Propionibacteriales</taxon>
        <taxon>Nocardioidaceae</taxon>
        <taxon>Nocardioides</taxon>
    </lineage>
</organism>
<dbReference type="Gene3D" id="2.40.160.210">
    <property type="entry name" value="Acyl-CoA thioesterase, double hotdog domain"/>
    <property type="match status" value="1"/>
</dbReference>
<dbReference type="SUPFAM" id="SSF54637">
    <property type="entry name" value="Thioesterase/thiol ester dehydrase-isomerase"/>
    <property type="match status" value="2"/>
</dbReference>
<dbReference type="Pfam" id="PF13622">
    <property type="entry name" value="4HBT_3"/>
    <property type="match status" value="1"/>
</dbReference>
<dbReference type="InterPro" id="IPR049449">
    <property type="entry name" value="TesB_ACOT8-like_N"/>
</dbReference>
<feature type="domain" description="Acyl-CoA thioesterase-like C-terminal" evidence="2">
    <location>
        <begin position="137"/>
        <end position="266"/>
    </location>
</feature>
<protein>
    <submittedName>
        <fullName evidence="3">Thioesterase family protein</fullName>
    </submittedName>
</protein>